<feature type="domain" description="Integral membrane bound transporter" evidence="7">
    <location>
        <begin position="226"/>
        <end position="351"/>
    </location>
</feature>
<feature type="transmembrane region" description="Helical" evidence="6">
    <location>
        <begin position="66"/>
        <end position="82"/>
    </location>
</feature>
<feature type="transmembrane region" description="Helical" evidence="6">
    <location>
        <begin position="266"/>
        <end position="295"/>
    </location>
</feature>
<evidence type="ECO:0000256" key="2">
    <source>
        <dbReference type="ARBA" id="ARBA00022692"/>
    </source>
</evidence>
<dbReference type="RefSeq" id="WP_317140389.1">
    <property type="nucleotide sequence ID" value="NZ_CP118157.1"/>
</dbReference>
<sequence length="365" mass="38024">MAETTRRARSSQHSAARSLGRGGVLPHPRRLIEIGPHGDAHWAALRAGIAVAVPLVVLYSTDHMQLALYAAFGAFTALYGRTHTHVTRARMQATAGVGLLLAVVAGTAVSAFGMRDWLILLLVSVMASAMTFVSDVLNWHPPGALFFVFAMAACASVPATPFDIVLALATASVSAAFAMAISTVGVTVPRWRSRRPTRLVISFRATATRPGEPLRVLSAGVAVLAAGAIPTVIGMGHPYWAMVAASAALGAADTTGHLVRAGQRVLGTLLGVALTALLLAVSTDALEIIAFVVLLQIGAELFVMRNYGLAMIFVTPLALLMTQLARPLSAGVLLRDRMTETLLGAAVGIAVSLVGAAVANRSSRE</sequence>
<keyword evidence="3 6" id="KW-1133">Transmembrane helix</keyword>
<evidence type="ECO:0000256" key="5">
    <source>
        <dbReference type="SAM" id="MobiDB-lite"/>
    </source>
</evidence>
<dbReference type="Proteomes" id="UP001305498">
    <property type="component" value="Chromosome"/>
</dbReference>
<evidence type="ECO:0000256" key="3">
    <source>
        <dbReference type="ARBA" id="ARBA00022989"/>
    </source>
</evidence>
<gene>
    <name evidence="8" type="ORF">N8K70_04335</name>
</gene>
<dbReference type="InterPro" id="IPR049453">
    <property type="entry name" value="Memb_transporter_dom"/>
</dbReference>
<feature type="transmembrane region" description="Helical" evidence="6">
    <location>
        <begin position="118"/>
        <end position="137"/>
    </location>
</feature>
<dbReference type="Pfam" id="PF13515">
    <property type="entry name" value="FUSC_2"/>
    <property type="match status" value="1"/>
</dbReference>
<evidence type="ECO:0000313" key="8">
    <source>
        <dbReference type="EMBL" id="WOF23917.1"/>
    </source>
</evidence>
<feature type="transmembrane region" description="Helical" evidence="6">
    <location>
        <begin position="144"/>
        <end position="160"/>
    </location>
</feature>
<feature type="transmembrane region" description="Helical" evidence="6">
    <location>
        <begin position="166"/>
        <end position="188"/>
    </location>
</feature>
<feature type="transmembrane region" description="Helical" evidence="6">
    <location>
        <begin position="94"/>
        <end position="112"/>
    </location>
</feature>
<evidence type="ECO:0000313" key="9">
    <source>
        <dbReference type="Proteomes" id="UP001305498"/>
    </source>
</evidence>
<feature type="region of interest" description="Disordered" evidence="5">
    <location>
        <begin position="1"/>
        <end position="22"/>
    </location>
</feature>
<evidence type="ECO:0000259" key="7">
    <source>
        <dbReference type="Pfam" id="PF13515"/>
    </source>
</evidence>
<feature type="transmembrane region" description="Helical" evidence="6">
    <location>
        <begin position="341"/>
        <end position="359"/>
    </location>
</feature>
<accession>A0AA97FM20</accession>
<evidence type="ECO:0000256" key="1">
    <source>
        <dbReference type="ARBA" id="ARBA00004141"/>
    </source>
</evidence>
<feature type="transmembrane region" description="Helical" evidence="6">
    <location>
        <begin position="214"/>
        <end position="233"/>
    </location>
</feature>
<reference evidence="8 9" key="1">
    <citation type="submission" date="2023-02" db="EMBL/GenBank/DDBJ databases">
        <title>Microbacterium betulae sp. nov., isolated from birch wood.</title>
        <authorList>
            <person name="Pasciak M."/>
            <person name="Pawlik K.J."/>
            <person name="Martynowski D."/>
            <person name="Laczmanski L."/>
            <person name="Ciekot J."/>
            <person name="Szponar B."/>
            <person name="Wojcik-Fatla A."/>
            <person name="Mackiewicz B."/>
            <person name="Farian E."/>
            <person name="Cholewa G."/>
            <person name="Cholewa A."/>
            <person name="Dutkiewicz J."/>
        </authorList>
    </citation>
    <scope>NUCLEOTIDE SEQUENCE [LARGE SCALE GENOMIC DNA]</scope>
    <source>
        <strain evidence="8 9">AB</strain>
    </source>
</reference>
<proteinExistence type="predicted"/>
<dbReference type="KEGG" id="mbet:N8K70_04335"/>
<evidence type="ECO:0000256" key="4">
    <source>
        <dbReference type="ARBA" id="ARBA00023136"/>
    </source>
</evidence>
<keyword evidence="4 6" id="KW-0472">Membrane</keyword>
<comment type="subcellular location">
    <subcellularLocation>
        <location evidence="1">Membrane</location>
        <topology evidence="1">Multi-pass membrane protein</topology>
    </subcellularLocation>
</comment>
<feature type="transmembrane region" description="Helical" evidence="6">
    <location>
        <begin position="40"/>
        <end position="60"/>
    </location>
</feature>
<dbReference type="EMBL" id="CP118157">
    <property type="protein sequence ID" value="WOF23917.1"/>
    <property type="molecule type" value="Genomic_DNA"/>
</dbReference>
<organism evidence="8 9">
    <name type="scientific">Microbacterium betulae</name>
    <dbReference type="NCBI Taxonomy" id="2981139"/>
    <lineage>
        <taxon>Bacteria</taxon>
        <taxon>Bacillati</taxon>
        <taxon>Actinomycetota</taxon>
        <taxon>Actinomycetes</taxon>
        <taxon>Micrococcales</taxon>
        <taxon>Microbacteriaceae</taxon>
        <taxon>Microbacterium</taxon>
    </lineage>
</organism>
<dbReference type="GO" id="GO:0016020">
    <property type="term" value="C:membrane"/>
    <property type="evidence" value="ECO:0007669"/>
    <property type="project" value="UniProtKB-SubCell"/>
</dbReference>
<keyword evidence="9" id="KW-1185">Reference proteome</keyword>
<keyword evidence="2 6" id="KW-0812">Transmembrane</keyword>
<evidence type="ECO:0000256" key="6">
    <source>
        <dbReference type="SAM" id="Phobius"/>
    </source>
</evidence>
<protein>
    <submittedName>
        <fullName evidence="8">FUSC family protein</fullName>
    </submittedName>
</protein>
<feature type="transmembrane region" description="Helical" evidence="6">
    <location>
        <begin position="307"/>
        <end position="329"/>
    </location>
</feature>
<name>A0AA97FM20_9MICO</name>
<dbReference type="AlphaFoldDB" id="A0AA97FM20"/>